<protein>
    <submittedName>
        <fullName evidence="2">Uncharacterized protein</fullName>
    </submittedName>
</protein>
<gene>
    <name evidence="2" type="ORF">SteCoe_33922</name>
</gene>
<dbReference type="AlphaFoldDB" id="A0A1R2AVP7"/>
<evidence type="ECO:0000313" key="3">
    <source>
        <dbReference type="Proteomes" id="UP000187209"/>
    </source>
</evidence>
<evidence type="ECO:0000313" key="2">
    <source>
        <dbReference type="EMBL" id="OMJ68588.1"/>
    </source>
</evidence>
<sequence length="88" mass="10347">MSGYYPRNYNRYSQKPKYKPRYYQKPNYKEPEKNPEAISEAIQAEIPKTQDQGIQITMVEGIPCRLVPLNPEDYPRLLALLNMQQNPS</sequence>
<proteinExistence type="predicted"/>
<accession>A0A1R2AVP7</accession>
<evidence type="ECO:0000256" key="1">
    <source>
        <dbReference type="SAM" id="MobiDB-lite"/>
    </source>
</evidence>
<organism evidence="2 3">
    <name type="scientific">Stentor coeruleus</name>
    <dbReference type="NCBI Taxonomy" id="5963"/>
    <lineage>
        <taxon>Eukaryota</taxon>
        <taxon>Sar</taxon>
        <taxon>Alveolata</taxon>
        <taxon>Ciliophora</taxon>
        <taxon>Postciliodesmatophora</taxon>
        <taxon>Heterotrichea</taxon>
        <taxon>Heterotrichida</taxon>
        <taxon>Stentoridae</taxon>
        <taxon>Stentor</taxon>
    </lineage>
</organism>
<dbReference type="Proteomes" id="UP000187209">
    <property type="component" value="Unassembled WGS sequence"/>
</dbReference>
<comment type="caution">
    <text evidence="2">The sequence shown here is derived from an EMBL/GenBank/DDBJ whole genome shotgun (WGS) entry which is preliminary data.</text>
</comment>
<name>A0A1R2AVP7_9CILI</name>
<feature type="region of interest" description="Disordered" evidence="1">
    <location>
        <begin position="1"/>
        <end position="35"/>
    </location>
</feature>
<dbReference type="EMBL" id="MPUH01001307">
    <property type="protein sequence ID" value="OMJ68588.1"/>
    <property type="molecule type" value="Genomic_DNA"/>
</dbReference>
<reference evidence="2 3" key="1">
    <citation type="submission" date="2016-11" db="EMBL/GenBank/DDBJ databases">
        <title>The macronuclear genome of Stentor coeruleus: a giant cell with tiny introns.</title>
        <authorList>
            <person name="Slabodnick M."/>
            <person name="Ruby J.G."/>
            <person name="Reiff S.B."/>
            <person name="Swart E.C."/>
            <person name="Gosai S."/>
            <person name="Prabakaran S."/>
            <person name="Witkowska E."/>
            <person name="Larue G.E."/>
            <person name="Fisher S."/>
            <person name="Freeman R.M."/>
            <person name="Gunawardena J."/>
            <person name="Chu W."/>
            <person name="Stover N.A."/>
            <person name="Gregory B.D."/>
            <person name="Nowacki M."/>
            <person name="Derisi J."/>
            <person name="Roy S.W."/>
            <person name="Marshall W.F."/>
            <person name="Sood P."/>
        </authorList>
    </citation>
    <scope>NUCLEOTIDE SEQUENCE [LARGE SCALE GENOMIC DNA]</scope>
    <source>
        <strain evidence="2">WM001</strain>
    </source>
</reference>
<keyword evidence="3" id="KW-1185">Reference proteome</keyword>